<organism evidence="1">
    <name type="scientific">Anguilla anguilla</name>
    <name type="common">European freshwater eel</name>
    <name type="synonym">Muraena anguilla</name>
    <dbReference type="NCBI Taxonomy" id="7936"/>
    <lineage>
        <taxon>Eukaryota</taxon>
        <taxon>Metazoa</taxon>
        <taxon>Chordata</taxon>
        <taxon>Craniata</taxon>
        <taxon>Vertebrata</taxon>
        <taxon>Euteleostomi</taxon>
        <taxon>Actinopterygii</taxon>
        <taxon>Neopterygii</taxon>
        <taxon>Teleostei</taxon>
        <taxon>Anguilliformes</taxon>
        <taxon>Anguillidae</taxon>
        <taxon>Anguilla</taxon>
    </lineage>
</organism>
<accession>A0A0E9T682</accession>
<reference evidence="1" key="2">
    <citation type="journal article" date="2015" name="Fish Shellfish Immunol.">
        <title>Early steps in the European eel (Anguilla anguilla)-Vibrio vulnificus interaction in the gills: Role of the RtxA13 toxin.</title>
        <authorList>
            <person name="Callol A."/>
            <person name="Pajuelo D."/>
            <person name="Ebbesson L."/>
            <person name="Teles M."/>
            <person name="MacKenzie S."/>
            <person name="Amaro C."/>
        </authorList>
    </citation>
    <scope>NUCLEOTIDE SEQUENCE</scope>
</reference>
<dbReference type="AlphaFoldDB" id="A0A0E9T682"/>
<protein>
    <submittedName>
        <fullName evidence="1">Uncharacterized protein</fullName>
    </submittedName>
</protein>
<evidence type="ECO:0000313" key="1">
    <source>
        <dbReference type="EMBL" id="JAH48435.1"/>
    </source>
</evidence>
<name>A0A0E9T682_ANGAN</name>
<proteinExistence type="predicted"/>
<reference evidence="1" key="1">
    <citation type="submission" date="2014-11" db="EMBL/GenBank/DDBJ databases">
        <authorList>
            <person name="Amaro Gonzalez C."/>
        </authorList>
    </citation>
    <scope>NUCLEOTIDE SEQUENCE</scope>
</reference>
<dbReference type="EMBL" id="GBXM01060142">
    <property type="protein sequence ID" value="JAH48435.1"/>
    <property type="molecule type" value="Transcribed_RNA"/>
</dbReference>
<sequence>MTLQHLNLIESSHYFCTSIQFAENLHRMSGSRLFLHRVHCIVLESVVCMVILHLRRGCSLQSIVNCI</sequence>